<comment type="similarity">
    <text evidence="2">Belongs to the BMP lipoprotein family.</text>
</comment>
<dbReference type="STRING" id="112901.SAMN04488500_10186"/>
<dbReference type="EMBL" id="FWXI01000001">
    <property type="protein sequence ID" value="SMC32201.1"/>
    <property type="molecule type" value="Genomic_DNA"/>
</dbReference>
<dbReference type="PROSITE" id="PS51257">
    <property type="entry name" value="PROKAR_LIPOPROTEIN"/>
    <property type="match status" value="1"/>
</dbReference>
<proteinExistence type="inferred from homology"/>
<evidence type="ECO:0000313" key="8">
    <source>
        <dbReference type="EMBL" id="SMC32201.1"/>
    </source>
</evidence>
<accession>A0A1W1Y8P5</accession>
<name>A0A1W1Y8P5_9FIRM</name>
<dbReference type="InterPro" id="IPR050957">
    <property type="entry name" value="BMP_lipoprotein"/>
</dbReference>
<dbReference type="InterPro" id="IPR028082">
    <property type="entry name" value="Peripla_BP_I"/>
</dbReference>
<evidence type="ECO:0000313" key="9">
    <source>
        <dbReference type="Proteomes" id="UP000192738"/>
    </source>
</evidence>
<keyword evidence="5" id="KW-0472">Membrane</keyword>
<keyword evidence="4" id="KW-0732">Signal</keyword>
<gene>
    <name evidence="8" type="ORF">SAMN04488500_10186</name>
</gene>
<dbReference type="CDD" id="cd06304">
    <property type="entry name" value="PBP1_BmpA_Med_PnrA-like"/>
    <property type="match status" value="1"/>
</dbReference>
<evidence type="ECO:0000256" key="1">
    <source>
        <dbReference type="ARBA" id="ARBA00004193"/>
    </source>
</evidence>
<evidence type="ECO:0000256" key="6">
    <source>
        <dbReference type="ARBA" id="ARBA00023288"/>
    </source>
</evidence>
<evidence type="ECO:0000256" key="2">
    <source>
        <dbReference type="ARBA" id="ARBA00008610"/>
    </source>
</evidence>
<comment type="subcellular location">
    <subcellularLocation>
        <location evidence="1">Cell membrane</location>
        <topology evidence="1">Lipid-anchor</topology>
    </subcellularLocation>
</comment>
<protein>
    <submittedName>
        <fullName evidence="8">Basic membrane protein A</fullName>
    </submittedName>
</protein>
<dbReference type="SUPFAM" id="SSF53822">
    <property type="entry name" value="Periplasmic binding protein-like I"/>
    <property type="match status" value="1"/>
</dbReference>
<keyword evidence="6" id="KW-0449">Lipoprotein</keyword>
<keyword evidence="9" id="KW-1185">Reference proteome</keyword>
<dbReference type="OrthoDB" id="9769871at2"/>
<evidence type="ECO:0000256" key="4">
    <source>
        <dbReference type="ARBA" id="ARBA00022729"/>
    </source>
</evidence>
<reference evidence="8 9" key="1">
    <citation type="submission" date="2017-04" db="EMBL/GenBank/DDBJ databases">
        <authorList>
            <person name="Afonso C.L."/>
            <person name="Miller P.J."/>
            <person name="Scott M.A."/>
            <person name="Spackman E."/>
            <person name="Goraichik I."/>
            <person name="Dimitrov K.M."/>
            <person name="Suarez D.L."/>
            <person name="Swayne D.E."/>
        </authorList>
    </citation>
    <scope>NUCLEOTIDE SEQUENCE [LARGE SCALE GENOMIC DNA]</scope>
    <source>
        <strain evidence="8 9">DSM 5090</strain>
    </source>
</reference>
<evidence type="ECO:0000256" key="3">
    <source>
        <dbReference type="ARBA" id="ARBA00022475"/>
    </source>
</evidence>
<dbReference type="InterPro" id="IPR003760">
    <property type="entry name" value="PnrA-like"/>
</dbReference>
<dbReference type="RefSeq" id="WP_084573623.1">
    <property type="nucleotide sequence ID" value="NZ_CP155572.1"/>
</dbReference>
<dbReference type="Gene3D" id="3.40.50.2300">
    <property type="match status" value="2"/>
</dbReference>
<evidence type="ECO:0000259" key="7">
    <source>
        <dbReference type="Pfam" id="PF02608"/>
    </source>
</evidence>
<dbReference type="Proteomes" id="UP000192738">
    <property type="component" value="Unassembled WGS sequence"/>
</dbReference>
<dbReference type="PANTHER" id="PTHR34296">
    <property type="entry name" value="TRANSCRIPTIONAL ACTIVATOR PROTEIN MED"/>
    <property type="match status" value="1"/>
</dbReference>
<sequence length="344" mass="36313">MKSFSLLKKFFVFGLILMMAALVIAGCGEKPKPAAEKTAAPAKMKIAMLLPGPANDAGWNTAAYQGLMKLKDSGYEVAFTESVPVANIEEAFRNYAEKGYGLIVGHGFQFGDPALKVAGQFANTKIFVSGKNPTNAKMLPNVGFIDQSEFEGAYLCGIVAGMTTKTNKIGYVAGMEIPGQLANLAAFTKAVEAVNPQAKVFGIITGSFSDPAKGKEAATAQIENGADIIMHAADSTGLGVIEAAKAKNVMLIGYGADQSALAPELMLTSLIPDLSKAITQQTERIDKGTFGGVWKAGIKDGIIDIAPLSAKVPQAAKDKVAQVRKDIVEGKFSVPEIYERIDKK</sequence>
<evidence type="ECO:0000256" key="5">
    <source>
        <dbReference type="ARBA" id="ARBA00023136"/>
    </source>
</evidence>
<organism evidence="8 9">
    <name type="scientific">Sporomusa malonica</name>
    <dbReference type="NCBI Taxonomy" id="112901"/>
    <lineage>
        <taxon>Bacteria</taxon>
        <taxon>Bacillati</taxon>
        <taxon>Bacillota</taxon>
        <taxon>Negativicutes</taxon>
        <taxon>Selenomonadales</taxon>
        <taxon>Sporomusaceae</taxon>
        <taxon>Sporomusa</taxon>
    </lineage>
</organism>
<dbReference type="PANTHER" id="PTHR34296:SF2">
    <property type="entry name" value="ABC TRANSPORTER GUANOSINE-BINDING PROTEIN NUPN"/>
    <property type="match status" value="1"/>
</dbReference>
<dbReference type="AlphaFoldDB" id="A0A1W1Y8P5"/>
<dbReference type="Pfam" id="PF02608">
    <property type="entry name" value="Bmp"/>
    <property type="match status" value="1"/>
</dbReference>
<dbReference type="GO" id="GO:0005886">
    <property type="term" value="C:plasma membrane"/>
    <property type="evidence" value="ECO:0007669"/>
    <property type="project" value="UniProtKB-SubCell"/>
</dbReference>
<feature type="domain" description="ABC transporter substrate-binding protein PnrA-like" evidence="7">
    <location>
        <begin position="44"/>
        <end position="336"/>
    </location>
</feature>
<keyword evidence="3" id="KW-1003">Cell membrane</keyword>